<dbReference type="Gene3D" id="3.40.50.300">
    <property type="entry name" value="P-loop containing nucleotide triphosphate hydrolases"/>
    <property type="match status" value="1"/>
</dbReference>
<comment type="catalytic activity">
    <reaction evidence="14">
        <text>cytidine + ATP = CMP + ADP + H(+)</text>
        <dbReference type="Rhea" id="RHEA:24674"/>
        <dbReference type="ChEBI" id="CHEBI:15378"/>
        <dbReference type="ChEBI" id="CHEBI:17562"/>
        <dbReference type="ChEBI" id="CHEBI:30616"/>
        <dbReference type="ChEBI" id="CHEBI:60377"/>
        <dbReference type="ChEBI" id="CHEBI:456216"/>
        <dbReference type="EC" id="2.7.1.48"/>
    </reaction>
</comment>
<dbReference type="GO" id="GO:0043771">
    <property type="term" value="F:cytidine kinase activity"/>
    <property type="evidence" value="ECO:0007669"/>
    <property type="project" value="RHEA"/>
</dbReference>
<dbReference type="CDD" id="cd06223">
    <property type="entry name" value="PRTases_typeI"/>
    <property type="match status" value="1"/>
</dbReference>
<dbReference type="UniPathway" id="UPA00579">
    <property type="reaction ID" value="UER00640"/>
</dbReference>
<dbReference type="GO" id="GO:0016757">
    <property type="term" value="F:glycosyltransferase activity"/>
    <property type="evidence" value="ECO:0007669"/>
    <property type="project" value="UniProtKB-KW"/>
</dbReference>
<dbReference type="PANTHER" id="PTHR10285">
    <property type="entry name" value="URIDINE KINASE"/>
    <property type="match status" value="1"/>
</dbReference>
<dbReference type="GO" id="GO:0005525">
    <property type="term" value="F:GTP binding"/>
    <property type="evidence" value="ECO:0007669"/>
    <property type="project" value="UniProtKB-KW"/>
</dbReference>
<comment type="similarity">
    <text evidence="7">In the C-terminal section; belongs to the UPRTase family.</text>
</comment>
<dbReference type="OrthoDB" id="106623at2759"/>
<evidence type="ECO:0000256" key="3">
    <source>
        <dbReference type="ARBA" id="ARBA00004784"/>
    </source>
</evidence>
<dbReference type="InterPro" id="IPR000836">
    <property type="entry name" value="PRTase_dom"/>
</dbReference>
<evidence type="ECO:0000256" key="6">
    <source>
        <dbReference type="ARBA" id="ARBA00009516"/>
    </source>
</evidence>
<dbReference type="EMBL" id="BEGY01000086">
    <property type="protein sequence ID" value="GAX82816.1"/>
    <property type="molecule type" value="Genomic_DNA"/>
</dbReference>
<dbReference type="Gene3D" id="3.40.50.2020">
    <property type="match status" value="1"/>
</dbReference>
<comment type="cofactor">
    <cofactor evidence="1">
        <name>Mg(2+)</name>
        <dbReference type="ChEBI" id="CHEBI:18420"/>
    </cofactor>
</comment>
<comment type="similarity">
    <text evidence="5">In the N-terminal section; belongs to the uridine kinase family.</text>
</comment>
<comment type="pathway">
    <text evidence="3 14">Pyrimidine metabolism; CTP biosynthesis via salvage pathway; CTP from cytidine: step 1/3.</text>
</comment>
<dbReference type="EC" id="2.7.1.48" evidence="14"/>
<dbReference type="GO" id="GO:0044206">
    <property type="term" value="P:UMP salvage"/>
    <property type="evidence" value="ECO:0007669"/>
    <property type="project" value="UniProtKB-UniPathway"/>
</dbReference>
<keyword evidence="9" id="KW-0328">Glycosyltransferase</keyword>
<evidence type="ECO:0000313" key="17">
    <source>
        <dbReference type="EMBL" id="GAX82816.1"/>
    </source>
</evidence>
<keyword evidence="14" id="KW-0067">ATP-binding</keyword>
<keyword evidence="12 14" id="KW-0418">Kinase</keyword>
<reference evidence="17 18" key="1">
    <citation type="submission" date="2017-08" db="EMBL/GenBank/DDBJ databases">
        <title>Acidophilic green algal genome provides insights into adaptation to an acidic environment.</title>
        <authorList>
            <person name="Hirooka S."/>
            <person name="Hirose Y."/>
            <person name="Kanesaki Y."/>
            <person name="Higuchi S."/>
            <person name="Fujiwara T."/>
            <person name="Onuma R."/>
            <person name="Era A."/>
            <person name="Ohbayashi R."/>
            <person name="Uzuka A."/>
            <person name="Nozaki H."/>
            <person name="Yoshikawa H."/>
            <person name="Miyagishima S.Y."/>
        </authorList>
    </citation>
    <scope>NUCLEOTIDE SEQUENCE [LARGE SCALE GENOMIC DNA]</scope>
    <source>
        <strain evidence="17 18">NIES-2499</strain>
    </source>
</reference>
<dbReference type="InterPro" id="IPR027417">
    <property type="entry name" value="P-loop_NTPase"/>
</dbReference>
<dbReference type="InterPro" id="IPR006083">
    <property type="entry name" value="PRK/URK"/>
</dbReference>
<dbReference type="UniPathway" id="UPA00574">
    <property type="reaction ID" value="UER00637"/>
</dbReference>
<evidence type="ECO:0000313" key="18">
    <source>
        <dbReference type="Proteomes" id="UP000232323"/>
    </source>
</evidence>
<evidence type="ECO:0000256" key="14">
    <source>
        <dbReference type="RuleBase" id="RU003825"/>
    </source>
</evidence>
<dbReference type="CDD" id="cd02023">
    <property type="entry name" value="UMPK"/>
    <property type="match status" value="1"/>
</dbReference>
<evidence type="ECO:0000256" key="11">
    <source>
        <dbReference type="ARBA" id="ARBA00022741"/>
    </source>
</evidence>
<evidence type="ECO:0000256" key="4">
    <source>
        <dbReference type="ARBA" id="ARBA00005180"/>
    </source>
</evidence>
<dbReference type="GO" id="GO:0005524">
    <property type="term" value="F:ATP binding"/>
    <property type="evidence" value="ECO:0007669"/>
    <property type="project" value="UniProtKB-KW"/>
</dbReference>
<keyword evidence="11 14" id="KW-0547">Nucleotide-binding</keyword>
<dbReference type="Proteomes" id="UP000232323">
    <property type="component" value="Unassembled WGS sequence"/>
</dbReference>
<gene>
    <name evidence="17" type="ORF">CEUSTIGMA_g10242.t1</name>
</gene>
<comment type="pathway">
    <text evidence="4">Pyrimidine metabolism; UMP biosynthesis via salvage pathway; UMP from uracil: step 1/1.</text>
</comment>
<accession>A0A250XII0</accession>
<organism evidence="17 18">
    <name type="scientific">Chlamydomonas eustigma</name>
    <dbReference type="NCBI Taxonomy" id="1157962"/>
    <lineage>
        <taxon>Eukaryota</taxon>
        <taxon>Viridiplantae</taxon>
        <taxon>Chlorophyta</taxon>
        <taxon>core chlorophytes</taxon>
        <taxon>Chlorophyceae</taxon>
        <taxon>CS clade</taxon>
        <taxon>Chlamydomonadales</taxon>
        <taxon>Chlamydomonadaceae</taxon>
        <taxon>Chlamydomonas</taxon>
    </lineage>
</organism>
<evidence type="ECO:0000259" key="16">
    <source>
        <dbReference type="Pfam" id="PF14681"/>
    </source>
</evidence>
<protein>
    <recommendedName>
        <fullName evidence="14">Uridine kinase</fullName>
        <ecNumber evidence="14">2.7.1.48</ecNumber>
    </recommendedName>
</protein>
<comment type="similarity">
    <text evidence="14">Belongs to the uridine kinase family.</text>
</comment>
<evidence type="ECO:0000256" key="5">
    <source>
        <dbReference type="ARBA" id="ARBA00008173"/>
    </source>
</evidence>
<dbReference type="GO" id="GO:0044211">
    <property type="term" value="P:CTP salvage"/>
    <property type="evidence" value="ECO:0007669"/>
    <property type="project" value="UniProtKB-UniPathway"/>
</dbReference>
<keyword evidence="13" id="KW-0342">GTP-binding</keyword>
<evidence type="ECO:0000256" key="13">
    <source>
        <dbReference type="ARBA" id="ARBA00023134"/>
    </source>
</evidence>
<dbReference type="AlphaFoldDB" id="A0A250XII0"/>
<dbReference type="SUPFAM" id="SSF52540">
    <property type="entry name" value="P-loop containing nucleoside triphosphate hydrolases"/>
    <property type="match status" value="1"/>
</dbReference>
<sequence>MACILSDSAAPVSEISLKDLEGFYETDLRKEPDPAGSPDVFDNQEIALECMTPPHQMIQGFSPSASPSGRMNFSHLSLSPPKSISGLSRTRGAAPFIIGVTGGTASGKTTFCDMVAQKLNDSCVVMLSQDSFYRNLTAEEKQQAAAKNYNFDHPDAFDVTLMMRCLEELKNGRAVDVPCYDFSTHARDPLNSRRVEPADVVIIEGILVLHMAEIRKMLSMKVFVDTDDDVRLARRIQRDVTCRGRDVAGVIEQYTRFVKPAFDQFIAPSRKVADLIIPWHGSSNNMVAIDLITEHIKTKLQQHEMRRFYPNLEVIPSNFQTRGMHTIIRNKDTSKNDFVFYADRLIRLVVEAGLGFLPFVERTVVTPSGRQYVGVDFARKLCGVSVIRSGESMENALRACCQGIKLGKILVHRNDAGDVTYQKLPADIASRHVLLMDPILSTGHVTIKVIEALLKEGVQENKILFLCIIAAPEGIRRVFDKFPTLKIVTSEIESHVEDEYTVIPGVGNFGDRYFCD</sequence>
<proteinExistence type="inferred from homology"/>
<comment type="pathway">
    <text evidence="2 14">Pyrimidine metabolism; UMP biosynthesis via salvage pathway; UMP from uridine: step 1/1.</text>
</comment>
<dbReference type="STRING" id="1157962.A0A250XII0"/>
<comment type="similarity">
    <text evidence="6">Belongs to the UPRTase family.</text>
</comment>
<dbReference type="FunFam" id="3.40.50.2020:FF:000023">
    <property type="entry name" value="Probable uracil phosphoribosyltransferase"/>
    <property type="match status" value="1"/>
</dbReference>
<keyword evidence="18" id="KW-1185">Reference proteome</keyword>
<feature type="domain" description="Phosphoribulokinase/uridine kinase" evidence="15">
    <location>
        <begin position="97"/>
        <end position="279"/>
    </location>
</feature>
<dbReference type="InterPro" id="IPR029057">
    <property type="entry name" value="PRTase-like"/>
</dbReference>
<dbReference type="GO" id="GO:0004849">
    <property type="term" value="F:uridine kinase activity"/>
    <property type="evidence" value="ECO:0007669"/>
    <property type="project" value="UniProtKB-EC"/>
</dbReference>
<evidence type="ECO:0000256" key="2">
    <source>
        <dbReference type="ARBA" id="ARBA00004690"/>
    </source>
</evidence>
<feature type="domain" description="Phosphoribosyltransferase" evidence="16">
    <location>
        <begin position="316"/>
        <end position="514"/>
    </location>
</feature>
<dbReference type="NCBIfam" id="TIGR00235">
    <property type="entry name" value="udk"/>
    <property type="match status" value="1"/>
</dbReference>
<comment type="catalytic activity">
    <reaction evidence="14">
        <text>uridine + ATP = UMP + ADP + H(+)</text>
        <dbReference type="Rhea" id="RHEA:16825"/>
        <dbReference type="ChEBI" id="CHEBI:15378"/>
        <dbReference type="ChEBI" id="CHEBI:16704"/>
        <dbReference type="ChEBI" id="CHEBI:30616"/>
        <dbReference type="ChEBI" id="CHEBI:57865"/>
        <dbReference type="ChEBI" id="CHEBI:456216"/>
        <dbReference type="EC" id="2.7.1.48"/>
    </reaction>
</comment>
<name>A0A250XII0_9CHLO</name>
<dbReference type="InterPro" id="IPR000764">
    <property type="entry name" value="Uridine_kinase-like"/>
</dbReference>
<dbReference type="Pfam" id="PF00485">
    <property type="entry name" value="PRK"/>
    <property type="match status" value="1"/>
</dbReference>
<comment type="caution">
    <text evidence="17">The sequence shown here is derived from an EMBL/GenBank/DDBJ whole genome shotgun (WGS) entry which is preliminary data.</text>
</comment>
<evidence type="ECO:0000256" key="8">
    <source>
        <dbReference type="ARBA" id="ARBA00022533"/>
    </source>
</evidence>
<dbReference type="Pfam" id="PF14681">
    <property type="entry name" value="UPRTase"/>
    <property type="match status" value="1"/>
</dbReference>
<evidence type="ECO:0000256" key="9">
    <source>
        <dbReference type="ARBA" id="ARBA00022676"/>
    </source>
</evidence>
<dbReference type="FunFam" id="3.40.50.300:FF:000339">
    <property type="entry name" value="Uridine kinase"/>
    <property type="match status" value="1"/>
</dbReference>
<evidence type="ECO:0000256" key="10">
    <source>
        <dbReference type="ARBA" id="ARBA00022679"/>
    </source>
</evidence>
<evidence type="ECO:0000256" key="12">
    <source>
        <dbReference type="ARBA" id="ARBA00022777"/>
    </source>
</evidence>
<evidence type="ECO:0000256" key="7">
    <source>
        <dbReference type="ARBA" id="ARBA00010723"/>
    </source>
</evidence>
<evidence type="ECO:0000256" key="1">
    <source>
        <dbReference type="ARBA" id="ARBA00001946"/>
    </source>
</evidence>
<dbReference type="SUPFAM" id="SSF53271">
    <property type="entry name" value="PRTase-like"/>
    <property type="match status" value="1"/>
</dbReference>
<evidence type="ECO:0000259" key="15">
    <source>
        <dbReference type="Pfam" id="PF00485"/>
    </source>
</evidence>
<keyword evidence="8" id="KW-0021">Allosteric enzyme</keyword>
<keyword evidence="10 14" id="KW-0808">Transferase</keyword>
<dbReference type="NCBIfam" id="NF004018">
    <property type="entry name" value="PRK05480.1"/>
    <property type="match status" value="1"/>
</dbReference>
<dbReference type="PRINTS" id="PR00988">
    <property type="entry name" value="URIDINKINASE"/>
</dbReference>